<dbReference type="GO" id="GO:0004402">
    <property type="term" value="F:histone acetyltransferase activity"/>
    <property type="evidence" value="ECO:0007669"/>
    <property type="project" value="InterPro"/>
</dbReference>
<dbReference type="SUPFAM" id="SSF57933">
    <property type="entry name" value="TAZ domain"/>
    <property type="match status" value="1"/>
</dbReference>
<dbReference type="GO" id="GO:0031490">
    <property type="term" value="F:chromatin DNA binding"/>
    <property type="evidence" value="ECO:0007669"/>
    <property type="project" value="TreeGrafter"/>
</dbReference>
<accession>A0A4U5MGE8</accession>
<evidence type="ECO:0000256" key="5">
    <source>
        <dbReference type="ARBA" id="ARBA00022771"/>
    </source>
</evidence>
<evidence type="ECO:0000256" key="2">
    <source>
        <dbReference type="ARBA" id="ARBA00013184"/>
    </source>
</evidence>
<dbReference type="Gene3D" id="1.20.1020.10">
    <property type="entry name" value="TAZ domain"/>
    <property type="match status" value="1"/>
</dbReference>
<keyword evidence="4 12" id="KW-0479">Metal-binding</keyword>
<keyword evidence="5 12" id="KW-0863">Zinc-finger</keyword>
<dbReference type="PROSITE" id="PS50134">
    <property type="entry name" value="ZF_TAZ"/>
    <property type="match status" value="1"/>
</dbReference>
<evidence type="ECO:0000313" key="15">
    <source>
        <dbReference type="Proteomes" id="UP000298663"/>
    </source>
</evidence>
<dbReference type="OrthoDB" id="899at2759"/>
<comment type="catalytic activity">
    <reaction evidence="11">
        <text>L-lysyl-[protein] + acetyl-CoA = N(6)-acetyl-L-lysyl-[protein] + CoA + H(+)</text>
        <dbReference type="Rhea" id="RHEA:45948"/>
        <dbReference type="Rhea" id="RHEA-COMP:9752"/>
        <dbReference type="Rhea" id="RHEA-COMP:10731"/>
        <dbReference type="ChEBI" id="CHEBI:15378"/>
        <dbReference type="ChEBI" id="CHEBI:29969"/>
        <dbReference type="ChEBI" id="CHEBI:57287"/>
        <dbReference type="ChEBI" id="CHEBI:57288"/>
        <dbReference type="ChEBI" id="CHEBI:61930"/>
        <dbReference type="EC" id="2.3.1.48"/>
    </reaction>
</comment>
<dbReference type="STRING" id="34508.A0A4U5MGE8"/>
<dbReference type="GO" id="GO:0003713">
    <property type="term" value="F:transcription coactivator activity"/>
    <property type="evidence" value="ECO:0007669"/>
    <property type="project" value="TreeGrafter"/>
</dbReference>
<dbReference type="GO" id="GO:0005634">
    <property type="term" value="C:nucleus"/>
    <property type="evidence" value="ECO:0007669"/>
    <property type="project" value="UniProtKB-SubCell"/>
</dbReference>
<evidence type="ECO:0000259" key="13">
    <source>
        <dbReference type="PROSITE" id="PS50134"/>
    </source>
</evidence>
<dbReference type="PANTHER" id="PTHR13808:SF1">
    <property type="entry name" value="HISTONE ACETYLTRANSFERASE"/>
    <property type="match status" value="1"/>
</dbReference>
<evidence type="ECO:0000256" key="8">
    <source>
        <dbReference type="ARBA" id="ARBA00023015"/>
    </source>
</evidence>
<dbReference type="GO" id="GO:0008270">
    <property type="term" value="F:zinc ion binding"/>
    <property type="evidence" value="ECO:0007669"/>
    <property type="project" value="UniProtKB-KW"/>
</dbReference>
<keyword evidence="15" id="KW-1185">Reference proteome</keyword>
<keyword evidence="7" id="KW-0156">Chromatin regulator</keyword>
<evidence type="ECO:0000313" key="14">
    <source>
        <dbReference type="EMBL" id="TKR68340.1"/>
    </source>
</evidence>
<keyword evidence="10" id="KW-0539">Nucleus</keyword>
<dbReference type="PANTHER" id="PTHR13808">
    <property type="entry name" value="CBP/P300-RELATED"/>
    <property type="match status" value="1"/>
</dbReference>
<dbReference type="EMBL" id="AZBU02000008">
    <property type="protein sequence ID" value="TKR68340.1"/>
    <property type="molecule type" value="Genomic_DNA"/>
</dbReference>
<reference evidence="14 15" key="1">
    <citation type="journal article" date="2015" name="Genome Biol.">
        <title>Comparative genomics of Steinernema reveals deeply conserved gene regulatory networks.</title>
        <authorList>
            <person name="Dillman A.R."/>
            <person name="Macchietto M."/>
            <person name="Porter C.F."/>
            <person name="Rogers A."/>
            <person name="Williams B."/>
            <person name="Antoshechkin I."/>
            <person name="Lee M.M."/>
            <person name="Goodwin Z."/>
            <person name="Lu X."/>
            <person name="Lewis E.E."/>
            <person name="Goodrich-Blair H."/>
            <person name="Stock S.P."/>
            <person name="Adams B.J."/>
            <person name="Sternberg P.W."/>
            <person name="Mortazavi A."/>
        </authorList>
    </citation>
    <scope>NUCLEOTIDE SEQUENCE [LARGE SCALE GENOMIC DNA]</scope>
    <source>
        <strain evidence="14 15">ALL</strain>
    </source>
</reference>
<dbReference type="Pfam" id="PF02135">
    <property type="entry name" value="zf-TAZ"/>
    <property type="match status" value="1"/>
</dbReference>
<protein>
    <recommendedName>
        <fullName evidence="2">histone acetyltransferase</fullName>
        <ecNumber evidence="2">2.3.1.48</ecNumber>
    </recommendedName>
</protein>
<feature type="domain" description="TAZ-type" evidence="13">
    <location>
        <begin position="26"/>
        <end position="111"/>
    </location>
</feature>
<evidence type="ECO:0000256" key="11">
    <source>
        <dbReference type="ARBA" id="ARBA00048017"/>
    </source>
</evidence>
<keyword evidence="6 12" id="KW-0862">Zinc</keyword>
<keyword evidence="3" id="KW-0808">Transferase</keyword>
<feature type="zinc finger region" description="TAZ-type" evidence="12">
    <location>
        <begin position="26"/>
        <end position="111"/>
    </location>
</feature>
<evidence type="ECO:0000256" key="3">
    <source>
        <dbReference type="ARBA" id="ARBA00022679"/>
    </source>
</evidence>
<evidence type="ECO:0000256" key="12">
    <source>
        <dbReference type="PROSITE-ProRule" id="PRU00203"/>
    </source>
</evidence>
<evidence type="ECO:0000256" key="7">
    <source>
        <dbReference type="ARBA" id="ARBA00022853"/>
    </source>
</evidence>
<evidence type="ECO:0000256" key="6">
    <source>
        <dbReference type="ARBA" id="ARBA00022833"/>
    </source>
</evidence>
<evidence type="ECO:0000256" key="9">
    <source>
        <dbReference type="ARBA" id="ARBA00023163"/>
    </source>
</evidence>
<gene>
    <name evidence="14" type="ORF">L596_024335</name>
</gene>
<dbReference type="AlphaFoldDB" id="A0A4U5MGE8"/>
<dbReference type="InterPro" id="IPR000197">
    <property type="entry name" value="Znf_TAZ"/>
</dbReference>
<comment type="subcellular location">
    <subcellularLocation>
        <location evidence="1">Nucleus</location>
    </subcellularLocation>
</comment>
<sequence>MGVKFNFCPHHMRTQGIPDDRLRVGEDAELHHIEQAVPITPLSSLLHARRCILNTRDNRCDSPRCRAAKVVLHHLNSCPGHCFFPRCSSSRKLLHHWEACQSCNCTLCMPLRRIFSRSPPTVNSATLGSQLVRQWITSNPGLAI</sequence>
<keyword evidence="9" id="KW-0804">Transcription</keyword>
<dbReference type="Proteomes" id="UP000298663">
    <property type="component" value="Unassembled WGS sequence"/>
</dbReference>
<organism evidence="14 15">
    <name type="scientific">Steinernema carpocapsae</name>
    <name type="common">Entomopathogenic nematode</name>
    <dbReference type="NCBI Taxonomy" id="34508"/>
    <lineage>
        <taxon>Eukaryota</taxon>
        <taxon>Metazoa</taxon>
        <taxon>Ecdysozoa</taxon>
        <taxon>Nematoda</taxon>
        <taxon>Chromadorea</taxon>
        <taxon>Rhabditida</taxon>
        <taxon>Tylenchina</taxon>
        <taxon>Panagrolaimomorpha</taxon>
        <taxon>Strongyloidoidea</taxon>
        <taxon>Steinernematidae</taxon>
        <taxon>Steinernema</taxon>
    </lineage>
</organism>
<dbReference type="GO" id="GO:0000123">
    <property type="term" value="C:histone acetyltransferase complex"/>
    <property type="evidence" value="ECO:0007669"/>
    <property type="project" value="TreeGrafter"/>
</dbReference>
<comment type="caution">
    <text evidence="14">The sequence shown here is derived from an EMBL/GenBank/DDBJ whole genome shotgun (WGS) entry which is preliminary data.</text>
</comment>
<evidence type="ECO:0000256" key="10">
    <source>
        <dbReference type="ARBA" id="ARBA00023242"/>
    </source>
</evidence>
<dbReference type="InterPro" id="IPR013178">
    <property type="entry name" value="Histone_AcTrfase_Rtt109/CBP"/>
</dbReference>
<evidence type="ECO:0000256" key="1">
    <source>
        <dbReference type="ARBA" id="ARBA00004123"/>
    </source>
</evidence>
<proteinExistence type="predicted"/>
<dbReference type="InterPro" id="IPR035898">
    <property type="entry name" value="TAZ_dom_sf"/>
</dbReference>
<keyword evidence="8" id="KW-0805">Transcription regulation</keyword>
<dbReference type="SMART" id="SM00551">
    <property type="entry name" value="ZnF_TAZ"/>
    <property type="match status" value="1"/>
</dbReference>
<dbReference type="EC" id="2.3.1.48" evidence="2"/>
<name>A0A4U5MGE8_STECR</name>
<reference evidence="14 15" key="2">
    <citation type="journal article" date="2019" name="G3 (Bethesda)">
        <title>Hybrid Assembly of the Genome of the Entomopathogenic Nematode Steinernema carpocapsae Identifies the X-Chromosome.</title>
        <authorList>
            <person name="Serra L."/>
            <person name="Macchietto M."/>
            <person name="Macias-Munoz A."/>
            <person name="McGill C.J."/>
            <person name="Rodriguez I.M."/>
            <person name="Rodriguez B."/>
            <person name="Murad R."/>
            <person name="Mortazavi A."/>
        </authorList>
    </citation>
    <scope>NUCLEOTIDE SEQUENCE [LARGE SCALE GENOMIC DNA]</scope>
    <source>
        <strain evidence="14 15">ALL</strain>
    </source>
</reference>
<dbReference type="GO" id="GO:0045944">
    <property type="term" value="P:positive regulation of transcription by RNA polymerase II"/>
    <property type="evidence" value="ECO:0007669"/>
    <property type="project" value="TreeGrafter"/>
</dbReference>
<evidence type="ECO:0000256" key="4">
    <source>
        <dbReference type="ARBA" id="ARBA00022723"/>
    </source>
</evidence>
<dbReference type="GO" id="GO:0005667">
    <property type="term" value="C:transcription regulator complex"/>
    <property type="evidence" value="ECO:0007669"/>
    <property type="project" value="TreeGrafter"/>
</dbReference>